<dbReference type="PROSITE" id="PS00107">
    <property type="entry name" value="PROTEIN_KINASE_ATP"/>
    <property type="match status" value="1"/>
</dbReference>
<keyword evidence="4 7" id="KW-0067">ATP-binding</keyword>
<evidence type="ECO:0000256" key="3">
    <source>
        <dbReference type="ARBA" id="ARBA00022777"/>
    </source>
</evidence>
<dbReference type="InterPro" id="IPR000719">
    <property type="entry name" value="Prot_kinase_dom"/>
</dbReference>
<feature type="domain" description="Protein kinase" evidence="9">
    <location>
        <begin position="10"/>
        <end position="255"/>
    </location>
</feature>
<comment type="similarity">
    <text evidence="5">Belongs to the protein kinase superfamily. Ser/Thr protein kinase family. GCN2 subfamily.</text>
</comment>
<dbReference type="InterPro" id="IPR011009">
    <property type="entry name" value="Kinase-like_dom_sf"/>
</dbReference>
<evidence type="ECO:0000256" key="2">
    <source>
        <dbReference type="ARBA" id="ARBA00022741"/>
    </source>
</evidence>
<dbReference type="InterPro" id="IPR017441">
    <property type="entry name" value="Protein_kinase_ATP_BS"/>
</dbReference>
<keyword evidence="2 7" id="KW-0547">Nucleotide-binding</keyword>
<dbReference type="GO" id="GO:0005737">
    <property type="term" value="C:cytoplasm"/>
    <property type="evidence" value="ECO:0007669"/>
    <property type="project" value="TreeGrafter"/>
</dbReference>
<reference evidence="10 11" key="1">
    <citation type="submission" date="2013-02" db="EMBL/GenBank/DDBJ databases">
        <title>A novel strain isolated from Lonar lake, Maharashtra, India.</title>
        <authorList>
            <person name="Singh A."/>
        </authorList>
    </citation>
    <scope>NUCLEOTIDE SEQUENCE [LARGE SCALE GENOMIC DNA]</scope>
    <source>
        <strain evidence="10 11">AK24</strain>
    </source>
</reference>
<dbReference type="SUPFAM" id="SSF48452">
    <property type="entry name" value="TPR-like"/>
    <property type="match status" value="1"/>
</dbReference>
<evidence type="ECO:0000259" key="8">
    <source>
        <dbReference type="PROSITE" id="PS50006"/>
    </source>
</evidence>
<protein>
    <submittedName>
        <fullName evidence="10">Uncharacterized protein</fullName>
    </submittedName>
</protein>
<dbReference type="CDD" id="cd14014">
    <property type="entry name" value="STKc_PknB_like"/>
    <property type="match status" value="1"/>
</dbReference>
<dbReference type="PROSITE" id="PS00108">
    <property type="entry name" value="PROTEIN_KINASE_ST"/>
    <property type="match status" value="1"/>
</dbReference>
<dbReference type="SMART" id="SM00240">
    <property type="entry name" value="FHA"/>
    <property type="match status" value="1"/>
</dbReference>
<keyword evidence="3" id="KW-0418">Kinase</keyword>
<dbReference type="PANTHER" id="PTHR11042">
    <property type="entry name" value="EUKARYOTIC TRANSLATION INITIATION FACTOR 2-ALPHA KINASE EIF2-ALPHA KINASE -RELATED"/>
    <property type="match status" value="1"/>
</dbReference>
<proteinExistence type="inferred from homology"/>
<evidence type="ECO:0000313" key="11">
    <source>
        <dbReference type="Proteomes" id="UP000013909"/>
    </source>
</evidence>
<dbReference type="PROSITE" id="PS50005">
    <property type="entry name" value="TPR"/>
    <property type="match status" value="1"/>
</dbReference>
<accession>R7ZSF0</accession>
<dbReference type="Pfam" id="PF00069">
    <property type="entry name" value="Pkinase"/>
    <property type="match status" value="1"/>
</dbReference>
<dbReference type="InterPro" id="IPR050339">
    <property type="entry name" value="CC_SR_Kinase"/>
</dbReference>
<evidence type="ECO:0000259" key="9">
    <source>
        <dbReference type="PROSITE" id="PS50011"/>
    </source>
</evidence>
<dbReference type="SMART" id="SM00220">
    <property type="entry name" value="S_TKc"/>
    <property type="match status" value="1"/>
</dbReference>
<dbReference type="PROSITE" id="PS50006">
    <property type="entry name" value="FHA_DOMAIN"/>
    <property type="match status" value="1"/>
</dbReference>
<dbReference type="GO" id="GO:0005524">
    <property type="term" value="F:ATP binding"/>
    <property type="evidence" value="ECO:0007669"/>
    <property type="project" value="UniProtKB-UniRule"/>
</dbReference>
<dbReference type="InterPro" id="IPR008984">
    <property type="entry name" value="SMAD_FHA_dom_sf"/>
</dbReference>
<name>R7ZSF0_9BACT</name>
<dbReference type="SUPFAM" id="SSF49879">
    <property type="entry name" value="SMAD/FHA domain"/>
    <property type="match status" value="1"/>
</dbReference>
<keyword evidence="11" id="KW-1185">Reference proteome</keyword>
<dbReference type="Proteomes" id="UP000013909">
    <property type="component" value="Unassembled WGS sequence"/>
</dbReference>
<dbReference type="InterPro" id="IPR011990">
    <property type="entry name" value="TPR-like_helical_dom_sf"/>
</dbReference>
<dbReference type="Gene3D" id="1.10.510.10">
    <property type="entry name" value="Transferase(Phosphotransferase) domain 1"/>
    <property type="match status" value="1"/>
</dbReference>
<dbReference type="EMBL" id="AQHR01000067">
    <property type="protein sequence ID" value="EON77061.1"/>
    <property type="molecule type" value="Genomic_DNA"/>
</dbReference>
<gene>
    <name evidence="10" type="ORF">ADIS_2443</name>
</gene>
<feature type="domain" description="FHA" evidence="8">
    <location>
        <begin position="496"/>
        <end position="548"/>
    </location>
</feature>
<dbReference type="RefSeq" id="WP_010854579.1">
    <property type="nucleotide sequence ID" value="NZ_AQHR01000067.1"/>
</dbReference>
<dbReference type="CDD" id="cd00060">
    <property type="entry name" value="FHA"/>
    <property type="match status" value="1"/>
</dbReference>
<evidence type="ECO:0000256" key="1">
    <source>
        <dbReference type="ARBA" id="ARBA00022679"/>
    </source>
</evidence>
<dbReference type="InterPro" id="IPR019734">
    <property type="entry name" value="TPR_rpt"/>
</dbReference>
<dbReference type="Pfam" id="PF13432">
    <property type="entry name" value="TPR_16"/>
    <property type="match status" value="1"/>
</dbReference>
<dbReference type="Gene3D" id="1.25.40.10">
    <property type="entry name" value="Tetratricopeptide repeat domain"/>
    <property type="match status" value="1"/>
</dbReference>
<dbReference type="GO" id="GO:0004672">
    <property type="term" value="F:protein kinase activity"/>
    <property type="evidence" value="ECO:0007669"/>
    <property type="project" value="InterPro"/>
</dbReference>
<keyword evidence="6" id="KW-0802">TPR repeat</keyword>
<feature type="repeat" description="TPR" evidence="6">
    <location>
        <begin position="297"/>
        <end position="330"/>
    </location>
</feature>
<dbReference type="PROSITE" id="PS50011">
    <property type="entry name" value="PROTEIN_KINASE_DOM"/>
    <property type="match status" value="1"/>
</dbReference>
<dbReference type="AlphaFoldDB" id="R7ZSF0"/>
<feature type="binding site" evidence="7">
    <location>
        <position position="40"/>
    </location>
    <ligand>
        <name>ATP</name>
        <dbReference type="ChEBI" id="CHEBI:30616"/>
    </ligand>
</feature>
<evidence type="ECO:0000256" key="4">
    <source>
        <dbReference type="ARBA" id="ARBA00022840"/>
    </source>
</evidence>
<evidence type="ECO:0000313" key="10">
    <source>
        <dbReference type="EMBL" id="EON77061.1"/>
    </source>
</evidence>
<dbReference type="Gene3D" id="2.60.200.20">
    <property type="match status" value="1"/>
</dbReference>
<dbReference type="Pfam" id="PF00498">
    <property type="entry name" value="FHA"/>
    <property type="match status" value="1"/>
</dbReference>
<evidence type="ECO:0000256" key="5">
    <source>
        <dbReference type="ARBA" id="ARBA00037982"/>
    </source>
</evidence>
<evidence type="ECO:0000256" key="6">
    <source>
        <dbReference type="PROSITE-ProRule" id="PRU00339"/>
    </source>
</evidence>
<dbReference type="STRING" id="1232681.ADIS_2443"/>
<organism evidence="10 11">
    <name type="scientific">Lunatimonas lonarensis</name>
    <dbReference type="NCBI Taxonomy" id="1232681"/>
    <lineage>
        <taxon>Bacteria</taxon>
        <taxon>Pseudomonadati</taxon>
        <taxon>Bacteroidota</taxon>
        <taxon>Cytophagia</taxon>
        <taxon>Cytophagales</taxon>
        <taxon>Cyclobacteriaceae</taxon>
    </lineage>
</organism>
<sequence>MKAGRQINNYKIIEPLGSGGFGQVFLVEENITGELRAIKKLIRSENSQDDIIHEIRQVAKLKLSNTVMYFHHFWEADSLHFVMEYCAEGTLHDKIRAKSQDPDQLLLWIKQLALTLQEIHDKGIVHKDIKPVNILFSDQTPKISDFGMANRYGGTRSYLSPQALVGMRNTNADPREDIYALGVVLLEALLGRNPFNGKSLEQIIQMHNDLSYPVESLPLWQQSVVLKAISRHPETRFQTMRDFAEALESKEIPFIIKKEIFDAGLISEKIKHLIKRKSWLKAEALVEFAVEKYPTVLQILEVAGNYYLDRGKISDAILLFERALKVNPRLNIQRQLGEIHLEQGSYAKAMSLLSDHIQRSPTDLEAQNLLLKCFFLTNRPEAAIKLSVELLKVFPKDKVLNGNLALFYMLHEITVEGKILARWGNDQSVFVKYNYSLFFEPESVRSYSLKGRPLLRSKLLFMERRFLDIDQKKSKLSIVDSNLAVLKGKTFSESIIKIGRDGYYFNDILLSGSSVVSRRHAVIVNQPNEVWLYDLDSFSGIQVNEKKVFGKIQLIGLSKIQIGDHWMLVNPDERRIV</sequence>
<comment type="caution">
    <text evidence="10">The sequence shown here is derived from an EMBL/GenBank/DDBJ whole genome shotgun (WGS) entry which is preliminary data.</text>
</comment>
<dbReference type="InterPro" id="IPR008271">
    <property type="entry name" value="Ser/Thr_kinase_AS"/>
</dbReference>
<dbReference type="InterPro" id="IPR000253">
    <property type="entry name" value="FHA_dom"/>
</dbReference>
<keyword evidence="1" id="KW-0808">Transferase</keyword>
<dbReference type="SUPFAM" id="SSF56112">
    <property type="entry name" value="Protein kinase-like (PK-like)"/>
    <property type="match status" value="1"/>
</dbReference>
<evidence type="ECO:0000256" key="7">
    <source>
        <dbReference type="PROSITE-ProRule" id="PRU10141"/>
    </source>
</evidence>